<evidence type="ECO:0000313" key="2">
    <source>
        <dbReference type="Proteomes" id="UP000294395"/>
    </source>
</evidence>
<dbReference type="Proteomes" id="UP000294395">
    <property type="component" value="Chromosome"/>
</dbReference>
<accession>A0A4V1AT43</accession>
<gene>
    <name evidence="1" type="ORF">AHTJR_03200</name>
</gene>
<name>A0A4V1AT43_ACIHA</name>
<proteinExistence type="predicted"/>
<dbReference type="AlphaFoldDB" id="A0A4V1AT43"/>
<organism evidence="1 2">
    <name type="scientific">Acinetobacter haemolyticus</name>
    <dbReference type="NCBI Taxonomy" id="29430"/>
    <lineage>
        <taxon>Bacteria</taxon>
        <taxon>Pseudomonadati</taxon>
        <taxon>Pseudomonadota</taxon>
        <taxon>Gammaproteobacteria</taxon>
        <taxon>Moraxellales</taxon>
        <taxon>Moraxellaceae</taxon>
        <taxon>Acinetobacter</taxon>
    </lineage>
</organism>
<evidence type="ECO:0000313" key="1">
    <source>
        <dbReference type="EMBL" id="QBQ17699.1"/>
    </source>
</evidence>
<reference evidence="1 2" key="1">
    <citation type="submission" date="2019-03" db="EMBL/GenBank/DDBJ databases">
        <title>Complete genome sequence of two outbreak-associated Acinetobacter haemolyticus strains.</title>
        <authorList>
            <person name="Bai L."/>
            <person name="Zhang S.-C."/>
            <person name="Deng Y."/>
            <person name="Song C.-C."/>
            <person name="Kang G.-B."/>
            <person name="Dong Y."/>
            <person name="Wang Y."/>
            <person name="Gao F."/>
            <person name="Huang H."/>
        </authorList>
    </citation>
    <scope>NUCLEOTIDE SEQUENCE [LARGE SCALE GENOMIC DNA]</scope>
    <source>
        <strain evidence="1 2">TJR01</strain>
    </source>
</reference>
<sequence>MFFLILVFSSGIYAKDSLNVTSKCDDEYEMSCDVYSLVRGNVKKVLEKVKSPVINKVNDNLFYVKASCGSPCQIHFFISEYGEDFTDEYIVLNKKNHCLIESDSEKKVIYSRILFGDKREVLINLRDKEYNILPSKLNYYSDFNEMSFFDENNDLHLIANDYGKILVNKFLKSPCKSK</sequence>
<dbReference type="EMBL" id="CP038009">
    <property type="protein sequence ID" value="QBQ17699.1"/>
    <property type="molecule type" value="Genomic_DNA"/>
</dbReference>
<protein>
    <submittedName>
        <fullName evidence="1">Uncharacterized protein</fullName>
    </submittedName>
</protein>